<dbReference type="GO" id="GO:0000981">
    <property type="term" value="F:DNA-binding transcription factor activity, RNA polymerase II-specific"/>
    <property type="evidence" value="ECO:0007669"/>
    <property type="project" value="TreeGrafter"/>
</dbReference>
<keyword evidence="12" id="KW-1185">Reference proteome</keyword>
<accession>A0AAV1K1Y5</accession>
<dbReference type="InterPro" id="IPR013087">
    <property type="entry name" value="Znf_C2H2_type"/>
</dbReference>
<dbReference type="GO" id="GO:0005634">
    <property type="term" value="C:nucleus"/>
    <property type="evidence" value="ECO:0007669"/>
    <property type="project" value="UniProtKB-SubCell"/>
</dbReference>
<dbReference type="AlphaFoldDB" id="A0AAV1K1Y5"/>
<keyword evidence="7" id="KW-0539">Nucleus</keyword>
<dbReference type="PROSITE" id="PS00028">
    <property type="entry name" value="ZINC_FINGER_C2H2_1"/>
    <property type="match status" value="2"/>
</dbReference>
<dbReference type="InterPro" id="IPR050527">
    <property type="entry name" value="Snail/Krueppel_Znf"/>
</dbReference>
<keyword evidence="5" id="KW-0862">Zinc</keyword>
<evidence type="ECO:0000313" key="12">
    <source>
        <dbReference type="Proteomes" id="UP001497472"/>
    </source>
</evidence>
<comment type="subcellular location">
    <subcellularLocation>
        <location evidence="1">Nucleus</location>
    </subcellularLocation>
</comment>
<dbReference type="PROSITE" id="PS50157">
    <property type="entry name" value="ZINC_FINGER_C2H2_2"/>
    <property type="match status" value="1"/>
</dbReference>
<keyword evidence="4 9" id="KW-0863">Zinc-finger</keyword>
<gene>
    <name evidence="11" type="ORF">LNINA_LOCUS14561</name>
</gene>
<evidence type="ECO:0000313" key="11">
    <source>
        <dbReference type="EMBL" id="CAK1555773.1"/>
    </source>
</evidence>
<keyword evidence="3" id="KW-0677">Repeat</keyword>
<keyword evidence="2" id="KW-0479">Metal-binding</keyword>
<evidence type="ECO:0000256" key="9">
    <source>
        <dbReference type="PROSITE-ProRule" id="PRU00042"/>
    </source>
</evidence>
<dbReference type="SMART" id="SM00355">
    <property type="entry name" value="ZnF_C2H2"/>
    <property type="match status" value="3"/>
</dbReference>
<comment type="caution">
    <text evidence="11">The sequence shown here is derived from an EMBL/GenBank/DDBJ whole genome shotgun (WGS) entry which is preliminary data.</text>
</comment>
<organism evidence="11 12">
    <name type="scientific">Leptosia nina</name>
    <dbReference type="NCBI Taxonomy" id="320188"/>
    <lineage>
        <taxon>Eukaryota</taxon>
        <taxon>Metazoa</taxon>
        <taxon>Ecdysozoa</taxon>
        <taxon>Arthropoda</taxon>
        <taxon>Hexapoda</taxon>
        <taxon>Insecta</taxon>
        <taxon>Pterygota</taxon>
        <taxon>Neoptera</taxon>
        <taxon>Endopterygota</taxon>
        <taxon>Lepidoptera</taxon>
        <taxon>Glossata</taxon>
        <taxon>Ditrysia</taxon>
        <taxon>Papilionoidea</taxon>
        <taxon>Pieridae</taxon>
        <taxon>Pierinae</taxon>
        <taxon>Leptosia</taxon>
    </lineage>
</organism>
<comment type="similarity">
    <text evidence="8">Belongs to the snail C2H2-type zinc-finger protein family.</text>
</comment>
<evidence type="ECO:0000259" key="10">
    <source>
        <dbReference type="PROSITE" id="PS50157"/>
    </source>
</evidence>
<evidence type="ECO:0000256" key="2">
    <source>
        <dbReference type="ARBA" id="ARBA00022723"/>
    </source>
</evidence>
<protein>
    <recommendedName>
        <fullName evidence="10">C2H2-type domain-containing protein</fullName>
    </recommendedName>
</protein>
<dbReference type="PANTHER" id="PTHR24388:SF54">
    <property type="entry name" value="PROTEIN ESCARGOT"/>
    <property type="match status" value="1"/>
</dbReference>
<evidence type="ECO:0000256" key="1">
    <source>
        <dbReference type="ARBA" id="ARBA00004123"/>
    </source>
</evidence>
<evidence type="ECO:0000256" key="6">
    <source>
        <dbReference type="ARBA" id="ARBA00023125"/>
    </source>
</evidence>
<evidence type="ECO:0000256" key="4">
    <source>
        <dbReference type="ARBA" id="ARBA00022771"/>
    </source>
</evidence>
<dbReference type="PANTHER" id="PTHR24388">
    <property type="entry name" value="ZINC FINGER PROTEIN"/>
    <property type="match status" value="1"/>
</dbReference>
<sequence>METSDYETFEYIHTNNTENVSDQLFVVEDNGTFITLNNPVDIVTQVQNVEILEEVQPVYDVSPEQFYIHVDGSSELITVSDHFVLNNEVHSEKNNIYGENFILQPVTSSSELEHPQPVDHETEDVVEQFIKKRSPSPVDVNINMEADNNQTTCTEITITDEQYKILEQKGWTLIENNGNVYLVDTMGLHDITHDEELIQKLKLQMSCTNFAGSEDSNVLESESTSTYNANYQKHLLIEQSSMPFLEETCDTKAFDIHNNIKEEKPSENSHSEVPGLMPSEREFLETTVNELSEKYENSDPRINSNTIKIKTKFSLKDIPPEIVLGRTANGKKLVARVTKRERSKADTESNNFIPEKRRHKIHPTNAFHDKIDSLIQQAINGEVPTLSEEEVLTSAQPVVQQLLRVPAFKPAVIERRLIITKIGITEDKDQNIVHESEPIIITGRVLNKARDKWDFQYLPNMLQNIRINKEADRTDKASDDALNFLQIHIQEVNSPVGVAKISITLNRRAILLKSKKSLGSHDEKASKVERVYACSACAAVFNTELRLKLHQELHNVANNKNENEVKREKLYQEMVVAGVKGFVCNECQFQTVRQSVIQRHIKSHFNVIASQSPSEEELSTEQVIEGKHKCKMCSISYTNAATLSKHIVTKHIKVSET</sequence>
<dbReference type="SUPFAM" id="SSF57667">
    <property type="entry name" value="beta-beta-alpha zinc fingers"/>
    <property type="match status" value="1"/>
</dbReference>
<dbReference type="GO" id="GO:0000978">
    <property type="term" value="F:RNA polymerase II cis-regulatory region sequence-specific DNA binding"/>
    <property type="evidence" value="ECO:0007669"/>
    <property type="project" value="TreeGrafter"/>
</dbReference>
<dbReference type="Proteomes" id="UP001497472">
    <property type="component" value="Unassembled WGS sequence"/>
</dbReference>
<dbReference type="EMBL" id="CAVLEF010000280">
    <property type="protein sequence ID" value="CAK1555773.1"/>
    <property type="molecule type" value="Genomic_DNA"/>
</dbReference>
<dbReference type="Gene3D" id="3.30.160.60">
    <property type="entry name" value="Classic Zinc Finger"/>
    <property type="match status" value="2"/>
</dbReference>
<keyword evidence="6" id="KW-0238">DNA-binding</keyword>
<proteinExistence type="inferred from homology"/>
<evidence type="ECO:0000256" key="8">
    <source>
        <dbReference type="ARBA" id="ARBA00037948"/>
    </source>
</evidence>
<dbReference type="GO" id="GO:0008270">
    <property type="term" value="F:zinc ion binding"/>
    <property type="evidence" value="ECO:0007669"/>
    <property type="project" value="UniProtKB-KW"/>
</dbReference>
<name>A0AAV1K1Y5_9NEOP</name>
<evidence type="ECO:0000256" key="5">
    <source>
        <dbReference type="ARBA" id="ARBA00022833"/>
    </source>
</evidence>
<evidence type="ECO:0000256" key="7">
    <source>
        <dbReference type="ARBA" id="ARBA00023242"/>
    </source>
</evidence>
<evidence type="ECO:0000256" key="3">
    <source>
        <dbReference type="ARBA" id="ARBA00022737"/>
    </source>
</evidence>
<reference evidence="11 12" key="1">
    <citation type="submission" date="2023-11" db="EMBL/GenBank/DDBJ databases">
        <authorList>
            <person name="Okamura Y."/>
        </authorList>
    </citation>
    <scope>NUCLEOTIDE SEQUENCE [LARGE SCALE GENOMIC DNA]</scope>
</reference>
<feature type="domain" description="C2H2-type" evidence="10">
    <location>
        <begin position="532"/>
        <end position="559"/>
    </location>
</feature>
<dbReference type="InterPro" id="IPR036236">
    <property type="entry name" value="Znf_C2H2_sf"/>
</dbReference>